<reference evidence="1" key="1">
    <citation type="submission" date="2021-05" db="EMBL/GenBank/DDBJ databases">
        <authorList>
            <person name="Alioto T."/>
            <person name="Alioto T."/>
            <person name="Gomez Garrido J."/>
        </authorList>
    </citation>
    <scope>NUCLEOTIDE SEQUENCE</scope>
</reference>
<dbReference type="EMBL" id="HBUF01613514">
    <property type="protein sequence ID" value="CAG6779281.1"/>
    <property type="molecule type" value="Transcribed_RNA"/>
</dbReference>
<name>A0A8D9E6P1_9HEMI</name>
<proteinExistence type="predicted"/>
<accession>A0A8D9E6P1</accession>
<evidence type="ECO:0000313" key="1">
    <source>
        <dbReference type="EMBL" id="CAG6742452.1"/>
    </source>
</evidence>
<dbReference type="EMBL" id="HBUF01435703">
    <property type="protein sequence ID" value="CAG6742452.1"/>
    <property type="molecule type" value="Transcribed_RNA"/>
</dbReference>
<sequence length="186" mass="21706">MQREEVKEGVMIMKSIKMSNQNVINQANIVRKPSAQSLRKKVKNNKDQVKRGLHIVRKSTSDSSLRRKMNKYSYKNNNQVKKELNIVRKSPSDSSLKRKMKYLDLNQYKVQRGLNMVLVSPANDRKNYWDLTYADKEFYKILNVFNDSDTLDVMMSNMETYLAEDALLDTGNDNNETLKNDTTPDQ</sequence>
<organism evidence="1">
    <name type="scientific">Cacopsylla melanoneura</name>
    <dbReference type="NCBI Taxonomy" id="428564"/>
    <lineage>
        <taxon>Eukaryota</taxon>
        <taxon>Metazoa</taxon>
        <taxon>Ecdysozoa</taxon>
        <taxon>Arthropoda</taxon>
        <taxon>Hexapoda</taxon>
        <taxon>Insecta</taxon>
        <taxon>Pterygota</taxon>
        <taxon>Neoptera</taxon>
        <taxon>Paraneoptera</taxon>
        <taxon>Hemiptera</taxon>
        <taxon>Sternorrhyncha</taxon>
        <taxon>Psylloidea</taxon>
        <taxon>Psyllidae</taxon>
        <taxon>Psyllinae</taxon>
        <taxon>Cacopsylla</taxon>
    </lineage>
</organism>
<dbReference type="AlphaFoldDB" id="A0A8D9E6P1"/>
<protein>
    <submittedName>
        <fullName evidence="1">Uncharacterized protein</fullName>
    </submittedName>
</protein>